<feature type="transmembrane region" description="Helical" evidence="1">
    <location>
        <begin position="114"/>
        <end position="136"/>
    </location>
</feature>
<reference evidence="2 3" key="1">
    <citation type="submission" date="2019-03" db="EMBL/GenBank/DDBJ databases">
        <title>Whole genome sequence of a novel Rubrobacter taiwanensis strain, isolated from Yellowstone National Park.</title>
        <authorList>
            <person name="Freed S."/>
            <person name="Ramaley R.F."/>
            <person name="Kyndt J.A."/>
        </authorList>
    </citation>
    <scope>NUCLEOTIDE SEQUENCE [LARGE SCALE GENOMIC DNA]</scope>
    <source>
        <strain evidence="2 3">Yellowstone</strain>
    </source>
</reference>
<dbReference type="AlphaFoldDB" id="A0A4R1BS78"/>
<dbReference type="OrthoDB" id="9945845at2"/>
<protein>
    <submittedName>
        <fullName evidence="2">Uncharacterized protein</fullName>
    </submittedName>
</protein>
<dbReference type="EMBL" id="SKBU01000006">
    <property type="protein sequence ID" value="TCJ20075.1"/>
    <property type="molecule type" value="Genomic_DNA"/>
</dbReference>
<organism evidence="2 3">
    <name type="scientific">Rubrobacter taiwanensis</name>
    <dbReference type="NCBI Taxonomy" id="185139"/>
    <lineage>
        <taxon>Bacteria</taxon>
        <taxon>Bacillati</taxon>
        <taxon>Actinomycetota</taxon>
        <taxon>Rubrobacteria</taxon>
        <taxon>Rubrobacterales</taxon>
        <taxon>Rubrobacteraceae</taxon>
        <taxon>Rubrobacter</taxon>
    </lineage>
</organism>
<feature type="transmembrane region" description="Helical" evidence="1">
    <location>
        <begin position="49"/>
        <end position="67"/>
    </location>
</feature>
<sequence length="209" mass="21286">MRVTRLVAGGAAFGAGTLQVLEVFARGLWEAAGRSRVELLANLLGDGSVLFAAAAGAGLYLVVRGHLGSRERQVADLGGIVFGLAAFLALLAVVYDLFWILWGPVLYGQATVPAPSVISQVPFLAVWMGLLLAGAASVRASSLGGWRYLALGLALVSFPTPVVVAALTPLESGLGIRATGLPMLLPAGGWILAGSFLIGAKVPARAAGA</sequence>
<comment type="caution">
    <text evidence="2">The sequence shown here is derived from an EMBL/GenBank/DDBJ whole genome shotgun (WGS) entry which is preliminary data.</text>
</comment>
<feature type="transmembrane region" description="Helical" evidence="1">
    <location>
        <begin position="180"/>
        <end position="200"/>
    </location>
</feature>
<keyword evidence="1" id="KW-1133">Transmembrane helix</keyword>
<gene>
    <name evidence="2" type="ORF">E0L93_03790</name>
</gene>
<feature type="transmembrane region" description="Helical" evidence="1">
    <location>
        <begin position="148"/>
        <end position="168"/>
    </location>
</feature>
<keyword evidence="1" id="KW-0472">Membrane</keyword>
<name>A0A4R1BS78_9ACTN</name>
<keyword evidence="1" id="KW-0812">Transmembrane</keyword>
<evidence type="ECO:0000256" key="1">
    <source>
        <dbReference type="SAM" id="Phobius"/>
    </source>
</evidence>
<feature type="transmembrane region" description="Helical" evidence="1">
    <location>
        <begin position="79"/>
        <end position="102"/>
    </location>
</feature>
<dbReference type="RefSeq" id="WP_132688666.1">
    <property type="nucleotide sequence ID" value="NZ_SKBU01000006.1"/>
</dbReference>
<proteinExistence type="predicted"/>
<evidence type="ECO:0000313" key="3">
    <source>
        <dbReference type="Proteomes" id="UP000295244"/>
    </source>
</evidence>
<dbReference type="Proteomes" id="UP000295244">
    <property type="component" value="Unassembled WGS sequence"/>
</dbReference>
<evidence type="ECO:0000313" key="2">
    <source>
        <dbReference type="EMBL" id="TCJ20075.1"/>
    </source>
</evidence>
<accession>A0A4R1BS78</accession>
<keyword evidence="3" id="KW-1185">Reference proteome</keyword>